<protein>
    <submittedName>
        <fullName evidence="1">Uncharacterized protein</fullName>
    </submittedName>
</protein>
<reference evidence="1" key="1">
    <citation type="submission" date="2018-05" db="EMBL/GenBank/DDBJ databases">
        <authorList>
            <person name="Lanie J.A."/>
            <person name="Ng W.-L."/>
            <person name="Kazmierczak K.M."/>
            <person name="Andrzejewski T.M."/>
            <person name="Davidsen T.M."/>
            <person name="Wayne K.J."/>
            <person name="Tettelin H."/>
            <person name="Glass J.I."/>
            <person name="Rusch D."/>
            <person name="Podicherti R."/>
            <person name="Tsui H.-C.T."/>
            <person name="Winkler M.E."/>
        </authorList>
    </citation>
    <scope>NUCLEOTIDE SEQUENCE</scope>
</reference>
<organism evidence="1">
    <name type="scientific">marine metagenome</name>
    <dbReference type="NCBI Taxonomy" id="408172"/>
    <lineage>
        <taxon>unclassified sequences</taxon>
        <taxon>metagenomes</taxon>
        <taxon>ecological metagenomes</taxon>
    </lineage>
</organism>
<proteinExistence type="predicted"/>
<feature type="non-terminal residue" evidence="1">
    <location>
        <position position="1"/>
    </location>
</feature>
<sequence>VVSSDRQQYIPVSRTQVKARLFQSERVPDDIRPGLEKVCHMMEAIWHHSMHSELEHLKTLYEDMDPDQIRTPDTANSEPFLEILDETLQNGNWEEISQDELNEALAGEDVFPISLDVRFDELATLRQYKLGELTVP</sequence>
<name>A0A382J057_9ZZZZ</name>
<evidence type="ECO:0000313" key="1">
    <source>
        <dbReference type="EMBL" id="SVC04787.1"/>
    </source>
</evidence>
<dbReference type="AlphaFoldDB" id="A0A382J057"/>
<accession>A0A382J057</accession>
<gene>
    <name evidence="1" type="ORF">METZ01_LOCUS257641</name>
</gene>
<dbReference type="EMBL" id="UINC01070550">
    <property type="protein sequence ID" value="SVC04787.1"/>
    <property type="molecule type" value="Genomic_DNA"/>
</dbReference>
<feature type="non-terminal residue" evidence="1">
    <location>
        <position position="136"/>
    </location>
</feature>